<dbReference type="PANTHER" id="PTHR30005:SF13">
    <property type="entry name" value="EXOPOLYPHOSPHATASE 2"/>
    <property type="match status" value="1"/>
</dbReference>
<dbReference type="InterPro" id="IPR043129">
    <property type="entry name" value="ATPase_NBD"/>
</dbReference>
<organism evidence="2 3">
    <name type="scientific">Salinibacter ruber (strain M8)</name>
    <dbReference type="NCBI Taxonomy" id="761659"/>
    <lineage>
        <taxon>Bacteria</taxon>
        <taxon>Pseudomonadati</taxon>
        <taxon>Rhodothermota</taxon>
        <taxon>Rhodothermia</taxon>
        <taxon>Rhodothermales</taxon>
        <taxon>Salinibacteraceae</taxon>
        <taxon>Salinibacter</taxon>
    </lineage>
</organism>
<dbReference type="KEGG" id="srm:SRM_01000"/>
<dbReference type="AlphaFoldDB" id="D5H7B6"/>
<reference evidence="3" key="2">
    <citation type="submission" date="2010-04" db="EMBL/GenBank/DDBJ databases">
        <title>Genome sequence of Salinibacter ruber M8.</title>
        <authorList>
            <consortium name="Genoscope"/>
        </authorList>
    </citation>
    <scope>NUCLEOTIDE SEQUENCE [LARGE SCALE GENOMIC DNA]</scope>
    <source>
        <strain evidence="3">M8</strain>
    </source>
</reference>
<dbReference type="InterPro" id="IPR050273">
    <property type="entry name" value="GppA/Ppx_hydrolase"/>
</dbReference>
<sequence length="335" mass="35272">MVGRSIRSFPIPLTPMRLATIDIGTNTAQLLVAERDGTKLRRLHTAERFVRLGEGVDARGRIGREAQGRLLDALRNHLQEARTYGVDRVSAAGTSALRDAANRDAVLASVRDALGLSVDLLSGTEEATWSFAAARAAFDDRSGACLVVDVGGGSTELIAGAAPGQTRSSPAEAIRDHASLDVGCVRLTERCFASQPPSPGAVTTAAQVVDEALAAHAPAVGDATVLIGTAGTAAALALVHAGPTSTWDALHDNGLVLSRKDVRDWRERLLGRSVDAILELHPEAMAGRADVFPMGVILLDRILAHYDLDDLRVSPYELRHGLALRLLASAPASPS</sequence>
<evidence type="ECO:0000313" key="2">
    <source>
        <dbReference type="EMBL" id="CBH23921.1"/>
    </source>
</evidence>
<dbReference type="PANTHER" id="PTHR30005">
    <property type="entry name" value="EXOPOLYPHOSPHATASE"/>
    <property type="match status" value="1"/>
</dbReference>
<dbReference type="SUPFAM" id="SSF53067">
    <property type="entry name" value="Actin-like ATPase domain"/>
    <property type="match status" value="2"/>
</dbReference>
<accession>D5H7B6</accession>
<protein>
    <submittedName>
        <fullName evidence="2">Ppx/GppA phosphatase family</fullName>
    </submittedName>
</protein>
<proteinExistence type="predicted"/>
<dbReference type="Pfam" id="PF02541">
    <property type="entry name" value="Ppx-GppA"/>
    <property type="match status" value="1"/>
</dbReference>
<dbReference type="EMBL" id="FP565814">
    <property type="protein sequence ID" value="CBH23921.1"/>
    <property type="molecule type" value="Genomic_DNA"/>
</dbReference>
<dbReference type="HOGENOM" id="CLU_025908_1_2_10"/>
<dbReference type="Gene3D" id="3.30.420.40">
    <property type="match status" value="1"/>
</dbReference>
<dbReference type="GO" id="GO:0016462">
    <property type="term" value="F:pyrophosphatase activity"/>
    <property type="evidence" value="ECO:0007669"/>
    <property type="project" value="TreeGrafter"/>
</dbReference>
<name>D5H7B6_SALRM</name>
<reference evidence="2 3" key="1">
    <citation type="journal article" date="2010" name="ISME J.">
        <title>Fine-scale evolution: genomic, phenotypic and ecological differentiation in two coexisting Salinibacter ruber strains.</title>
        <authorList>
            <person name="Pena A."/>
            <person name="Teeling H."/>
            <person name="Huerta-Cepas J."/>
            <person name="Santos F."/>
            <person name="Yarza P."/>
            <person name="Brito-Echeverria J."/>
            <person name="Lucio M."/>
            <person name="Schmitt-Kopplin P."/>
            <person name="Meseguer I."/>
            <person name="Schenowitz C."/>
            <person name="Dossat C."/>
            <person name="Barbe V."/>
            <person name="Dopazo J."/>
            <person name="Rossello-Mora R."/>
            <person name="Schuler M."/>
            <person name="Glockner F.O."/>
            <person name="Amann R."/>
            <person name="Gabaldon T."/>
            <person name="Anton J."/>
        </authorList>
    </citation>
    <scope>NUCLEOTIDE SEQUENCE [LARGE SCALE GENOMIC DNA]</scope>
    <source>
        <strain evidence="2 3">M8</strain>
    </source>
</reference>
<evidence type="ECO:0000259" key="1">
    <source>
        <dbReference type="Pfam" id="PF02541"/>
    </source>
</evidence>
<dbReference type="Gene3D" id="3.30.420.150">
    <property type="entry name" value="Exopolyphosphatase. Domain 2"/>
    <property type="match status" value="1"/>
</dbReference>
<evidence type="ECO:0000313" key="3">
    <source>
        <dbReference type="Proteomes" id="UP000000933"/>
    </source>
</evidence>
<gene>
    <name evidence="2" type="ordered locus">SRM_01000</name>
</gene>
<dbReference type="Proteomes" id="UP000000933">
    <property type="component" value="Chromosome"/>
</dbReference>
<dbReference type="PATRIC" id="fig|761659.10.peg.1109"/>
<dbReference type="InterPro" id="IPR003695">
    <property type="entry name" value="Ppx_GppA_N"/>
</dbReference>
<feature type="domain" description="Ppx/GppA phosphatase N-terminal" evidence="1">
    <location>
        <begin position="32"/>
        <end position="328"/>
    </location>
</feature>
<dbReference type="CDD" id="cd24054">
    <property type="entry name" value="ASKHA_NBD_AaPPX-GppA_MtPPX2-like"/>
    <property type="match status" value="1"/>
</dbReference>